<gene>
    <name evidence="1" type="ORF">SMD44_00357</name>
</gene>
<dbReference type="KEGG" id="salf:SMD44_00357"/>
<protein>
    <submittedName>
        <fullName evidence="1">Uncharacterized protein</fullName>
    </submittedName>
</protein>
<name>A0A1Z1W3J2_9ACTN</name>
<dbReference type="AlphaFoldDB" id="A0A1Z1W3J2"/>
<dbReference type="Proteomes" id="UP000195880">
    <property type="component" value="Chromosome"/>
</dbReference>
<dbReference type="EMBL" id="CP021748">
    <property type="protein sequence ID" value="ARX80959.1"/>
    <property type="molecule type" value="Genomic_DNA"/>
</dbReference>
<sequence>MLRVVAEEHEAAGRHEGACRRVQARDAVQRGRVAGDGGHAFDDPPSVRHRVIHRCRAPAPTR</sequence>
<organism evidence="1 2">
    <name type="scientific">Streptomyces alboflavus</name>
    <dbReference type="NCBI Taxonomy" id="67267"/>
    <lineage>
        <taxon>Bacteria</taxon>
        <taxon>Bacillati</taxon>
        <taxon>Actinomycetota</taxon>
        <taxon>Actinomycetes</taxon>
        <taxon>Kitasatosporales</taxon>
        <taxon>Streptomycetaceae</taxon>
        <taxon>Streptomyces</taxon>
    </lineage>
</organism>
<keyword evidence="2" id="KW-1185">Reference proteome</keyword>
<reference evidence="1 2" key="1">
    <citation type="submission" date="2017-05" db="EMBL/GenBank/DDBJ databases">
        <title>Streptomyces alboflavus Genome sequencing and assembly.</title>
        <authorList>
            <person name="Wang Y."/>
            <person name="Du B."/>
            <person name="Ding Y."/>
            <person name="Liu H."/>
            <person name="Hou Q."/>
            <person name="Liu K."/>
            <person name="Wang C."/>
            <person name="Yao L."/>
        </authorList>
    </citation>
    <scope>NUCLEOTIDE SEQUENCE [LARGE SCALE GENOMIC DNA]</scope>
    <source>
        <strain evidence="1 2">MDJK44</strain>
    </source>
</reference>
<evidence type="ECO:0000313" key="2">
    <source>
        <dbReference type="Proteomes" id="UP000195880"/>
    </source>
</evidence>
<evidence type="ECO:0000313" key="1">
    <source>
        <dbReference type="EMBL" id="ARX80959.1"/>
    </source>
</evidence>
<proteinExistence type="predicted"/>
<accession>A0A1Z1W3J2</accession>